<protein>
    <submittedName>
        <fullName evidence="2">Uncharacterized protein</fullName>
    </submittedName>
</protein>
<gene>
    <name evidence="2" type="ORF">BT96DRAFT_971414</name>
</gene>
<reference evidence="2" key="1">
    <citation type="journal article" date="2019" name="Environ. Microbiol.">
        <title>Fungal ecological strategies reflected in gene transcription - a case study of two litter decomposers.</title>
        <authorList>
            <person name="Barbi F."/>
            <person name="Kohler A."/>
            <person name="Barry K."/>
            <person name="Baskaran P."/>
            <person name="Daum C."/>
            <person name="Fauchery L."/>
            <person name="Ihrmark K."/>
            <person name="Kuo A."/>
            <person name="LaButti K."/>
            <person name="Lipzen A."/>
            <person name="Morin E."/>
            <person name="Grigoriev I.V."/>
            <person name="Henrissat B."/>
            <person name="Lindahl B."/>
            <person name="Martin F."/>
        </authorList>
    </citation>
    <scope>NUCLEOTIDE SEQUENCE</scope>
    <source>
        <strain evidence="2">JB14</strain>
    </source>
</reference>
<evidence type="ECO:0000313" key="3">
    <source>
        <dbReference type="Proteomes" id="UP000799118"/>
    </source>
</evidence>
<dbReference type="AlphaFoldDB" id="A0A6A4I9A0"/>
<accession>A0A6A4I9A0</accession>
<name>A0A6A4I9A0_9AGAR</name>
<feature type="region of interest" description="Disordered" evidence="1">
    <location>
        <begin position="134"/>
        <end position="170"/>
    </location>
</feature>
<dbReference type="EMBL" id="ML769397">
    <property type="protein sequence ID" value="KAE9407186.1"/>
    <property type="molecule type" value="Genomic_DNA"/>
</dbReference>
<organism evidence="2 3">
    <name type="scientific">Gymnopus androsaceus JB14</name>
    <dbReference type="NCBI Taxonomy" id="1447944"/>
    <lineage>
        <taxon>Eukaryota</taxon>
        <taxon>Fungi</taxon>
        <taxon>Dikarya</taxon>
        <taxon>Basidiomycota</taxon>
        <taxon>Agaricomycotina</taxon>
        <taxon>Agaricomycetes</taxon>
        <taxon>Agaricomycetidae</taxon>
        <taxon>Agaricales</taxon>
        <taxon>Marasmiineae</taxon>
        <taxon>Omphalotaceae</taxon>
        <taxon>Gymnopus</taxon>
    </lineage>
</organism>
<evidence type="ECO:0000313" key="2">
    <source>
        <dbReference type="EMBL" id="KAE9407186.1"/>
    </source>
</evidence>
<feature type="compositionally biased region" description="Polar residues" evidence="1">
    <location>
        <begin position="139"/>
        <end position="153"/>
    </location>
</feature>
<dbReference type="Proteomes" id="UP000799118">
    <property type="component" value="Unassembled WGS sequence"/>
</dbReference>
<sequence>MWLKMASAPFRPFDGKHTPVKETYTTKFGIDPKIFENCSTPLRMKFDLLARAVEGIKSMSVNAAIREVQLAPEFLGSRAYDFALIKEDHLARGDPGLSSAPVYAGYNNDTLFHQLLAPLNACIARKMAINNAKQIAPPDQTNPDDASVNTTLSTTRRAAAETRDDDDGAG</sequence>
<keyword evidence="3" id="KW-1185">Reference proteome</keyword>
<proteinExistence type="predicted"/>
<evidence type="ECO:0000256" key="1">
    <source>
        <dbReference type="SAM" id="MobiDB-lite"/>
    </source>
</evidence>